<organism evidence="6 7">
    <name type="scientific">Stieleria maiorica</name>
    <dbReference type="NCBI Taxonomy" id="2795974"/>
    <lineage>
        <taxon>Bacteria</taxon>
        <taxon>Pseudomonadati</taxon>
        <taxon>Planctomycetota</taxon>
        <taxon>Planctomycetia</taxon>
        <taxon>Pirellulales</taxon>
        <taxon>Pirellulaceae</taxon>
        <taxon>Stieleria</taxon>
    </lineage>
</organism>
<keyword evidence="7" id="KW-1185">Reference proteome</keyword>
<evidence type="ECO:0000256" key="1">
    <source>
        <dbReference type="ARBA" id="ARBA00022723"/>
    </source>
</evidence>
<evidence type="ECO:0000313" key="6">
    <source>
        <dbReference type="EMBL" id="QEF99888.1"/>
    </source>
</evidence>
<sequence length="488" mass="54756" precursor="true">MQRLFFCLLAAFSWTLAPAPNVAPNAAADEPPNIVFIFADDQCFDTIASLGNSEIETPNLDRIARRATTFTHAYNMGSWSGAVCVASRMMLNSGRFLWDAEPVYQTAEQEREAGRWWSEYMKAAGYRTYMTGKWHCRASAEKSFDVARDVRGGMPDQTSAGYNRPLVDPETGEVTDPWSPSDPKFGGFWEGGTHWSEVVANHSVDYLSEASAIDQPFFMYLAFNAPHDPRQSPAEYVAKYPVDEVKLPENFLPEYPYAEAMAAGKKLRDERLAPFPRTALAVQTNRQEYYAIITHMDAMIGRILDALQASGKEDNTWIFFTADHGLACGQHGLMGKQNLYDHSVRVPLMVVGPGVEAGRKIDHHVYLQDIMPTTLELAGVKKPEHVQFHSLLPILAGEDSPYDVVYGAYLDKQRSIRTNRHKLIVYPAANKIRLYDLSSDPLEMNDVAASPQYAAKIKRLFSRLETLQAEMNDELNLGKLSRYTRSGS</sequence>
<proteinExistence type="predicted"/>
<feature type="domain" description="Sulfatase N-terminal" evidence="5">
    <location>
        <begin position="32"/>
        <end position="380"/>
    </location>
</feature>
<feature type="signal peptide" evidence="4">
    <location>
        <begin position="1"/>
        <end position="19"/>
    </location>
</feature>
<evidence type="ECO:0000259" key="5">
    <source>
        <dbReference type="Pfam" id="PF00884"/>
    </source>
</evidence>
<evidence type="ECO:0000313" key="7">
    <source>
        <dbReference type="Proteomes" id="UP000321353"/>
    </source>
</evidence>
<dbReference type="PANTHER" id="PTHR45953">
    <property type="entry name" value="IDURONATE 2-SULFATASE"/>
    <property type="match status" value="1"/>
</dbReference>
<evidence type="ECO:0000256" key="3">
    <source>
        <dbReference type="SAM" id="MobiDB-lite"/>
    </source>
</evidence>
<dbReference type="Proteomes" id="UP000321353">
    <property type="component" value="Chromosome"/>
</dbReference>
<protein>
    <submittedName>
        <fullName evidence="6">Arylsulfatase</fullName>
        <ecNumber evidence="6">3.1.6.1</ecNumber>
    </submittedName>
</protein>
<dbReference type="RefSeq" id="WP_147869219.1">
    <property type="nucleotide sequence ID" value="NZ_CP036264.1"/>
</dbReference>
<feature type="chain" id="PRO_5022847402" evidence="4">
    <location>
        <begin position="20"/>
        <end position="488"/>
    </location>
</feature>
<dbReference type="SUPFAM" id="SSF53649">
    <property type="entry name" value="Alkaline phosphatase-like"/>
    <property type="match status" value="1"/>
</dbReference>
<dbReference type="GO" id="GO:0005737">
    <property type="term" value="C:cytoplasm"/>
    <property type="evidence" value="ECO:0007669"/>
    <property type="project" value="TreeGrafter"/>
</dbReference>
<keyword evidence="1" id="KW-0479">Metal-binding</keyword>
<gene>
    <name evidence="6" type="ORF">Mal15_39550</name>
</gene>
<dbReference type="Gene3D" id="3.40.720.10">
    <property type="entry name" value="Alkaline Phosphatase, subunit A"/>
    <property type="match status" value="1"/>
</dbReference>
<dbReference type="GO" id="GO:0046872">
    <property type="term" value="F:metal ion binding"/>
    <property type="evidence" value="ECO:0007669"/>
    <property type="project" value="UniProtKB-KW"/>
</dbReference>
<accession>A0A5B9MFH5</accession>
<dbReference type="PANTHER" id="PTHR45953:SF1">
    <property type="entry name" value="IDURONATE 2-SULFATASE"/>
    <property type="match status" value="1"/>
</dbReference>
<keyword evidence="2 6" id="KW-0378">Hydrolase</keyword>
<name>A0A5B9MFH5_9BACT</name>
<dbReference type="CDD" id="cd16155">
    <property type="entry name" value="sulfatase_like"/>
    <property type="match status" value="1"/>
</dbReference>
<dbReference type="KEGG" id="smam:Mal15_39550"/>
<feature type="region of interest" description="Disordered" evidence="3">
    <location>
        <begin position="155"/>
        <end position="180"/>
    </location>
</feature>
<keyword evidence="4" id="KW-0732">Signal</keyword>
<dbReference type="AlphaFoldDB" id="A0A5B9MFH5"/>
<reference evidence="6 7" key="1">
    <citation type="submission" date="2019-02" db="EMBL/GenBank/DDBJ databases">
        <title>Planctomycetal bacteria perform biofilm scaping via a novel small molecule.</title>
        <authorList>
            <person name="Jeske O."/>
            <person name="Boedeker C."/>
            <person name="Wiegand S."/>
            <person name="Breitling P."/>
            <person name="Kallscheuer N."/>
            <person name="Jogler M."/>
            <person name="Rohde M."/>
            <person name="Petersen J."/>
            <person name="Medema M.H."/>
            <person name="Surup F."/>
            <person name="Jogler C."/>
        </authorList>
    </citation>
    <scope>NUCLEOTIDE SEQUENCE [LARGE SCALE GENOMIC DNA]</scope>
    <source>
        <strain evidence="6 7">Mal15</strain>
    </source>
</reference>
<dbReference type="InterPro" id="IPR000917">
    <property type="entry name" value="Sulfatase_N"/>
</dbReference>
<dbReference type="EC" id="3.1.6.1" evidence="6"/>
<dbReference type="GO" id="GO:0004065">
    <property type="term" value="F:arylsulfatase activity"/>
    <property type="evidence" value="ECO:0007669"/>
    <property type="project" value="UniProtKB-EC"/>
</dbReference>
<dbReference type="Pfam" id="PF00884">
    <property type="entry name" value="Sulfatase"/>
    <property type="match status" value="1"/>
</dbReference>
<evidence type="ECO:0000256" key="4">
    <source>
        <dbReference type="SAM" id="SignalP"/>
    </source>
</evidence>
<evidence type="ECO:0000256" key="2">
    <source>
        <dbReference type="ARBA" id="ARBA00022801"/>
    </source>
</evidence>
<dbReference type="EMBL" id="CP036264">
    <property type="protein sequence ID" value="QEF99888.1"/>
    <property type="molecule type" value="Genomic_DNA"/>
</dbReference>
<dbReference type="InterPro" id="IPR017850">
    <property type="entry name" value="Alkaline_phosphatase_core_sf"/>
</dbReference>